<protein>
    <recommendedName>
        <fullName evidence="2">FHA domain-containing protein</fullName>
    </recommendedName>
</protein>
<dbReference type="GO" id="GO:0005634">
    <property type="term" value="C:nucleus"/>
    <property type="evidence" value="ECO:0007669"/>
    <property type="project" value="TreeGrafter"/>
</dbReference>
<keyword evidence="1" id="KW-0539">Nucleus</keyword>
<dbReference type="PROSITE" id="PS50006">
    <property type="entry name" value="FHA_DOMAIN"/>
    <property type="match status" value="1"/>
</dbReference>
<evidence type="ECO:0000259" key="2">
    <source>
        <dbReference type="PROSITE" id="PS50006"/>
    </source>
</evidence>
<feature type="domain" description="FHA" evidence="2">
    <location>
        <begin position="36"/>
        <end position="93"/>
    </location>
</feature>
<sequence length="291" mass="32932">MGEEQQQEPEAYAKLWAKSLKRKGKELVGYVQTLPTHVGRITEENKAIQDMVSIGETKEVSRHHLTIDWFPKRRCFSLTCKGKNGMSVNGMFYGRGGIAFINSRSIIRIGRQAVQFILPGENVDEDSYDTAQTALANPLGEDQEVEASNKTQSEAILKSQVPPPVDYADWVYEAMVCPRYKHLAHTTGVPAQQIITWILEQIPEFKNQECKKILSNGIHNVLGRKCIKVKDEDKGPKCFLWKMSPALLETRMKERHSSKKKKTNIRDSIRMSMASLDIKKTTAALLKKNNG</sequence>
<dbReference type="InterPro" id="IPR045178">
    <property type="entry name" value="Fhl1/FHA1"/>
</dbReference>
<dbReference type="EMBL" id="HBIU01051457">
    <property type="protein sequence ID" value="CAE0644616.1"/>
    <property type="molecule type" value="Transcribed_RNA"/>
</dbReference>
<accession>A0A7S4DEK1</accession>
<dbReference type="PANTHER" id="PTHR21712:SF29">
    <property type="entry name" value="PRE-RRNA-PROCESSING PROTEIN FHL1"/>
    <property type="match status" value="1"/>
</dbReference>
<organism evidence="3">
    <name type="scientific">Heterosigma akashiwo</name>
    <name type="common">Chromophytic alga</name>
    <name type="synonym">Heterosigma carterae</name>
    <dbReference type="NCBI Taxonomy" id="2829"/>
    <lineage>
        <taxon>Eukaryota</taxon>
        <taxon>Sar</taxon>
        <taxon>Stramenopiles</taxon>
        <taxon>Ochrophyta</taxon>
        <taxon>Raphidophyceae</taxon>
        <taxon>Chattonellales</taxon>
        <taxon>Chattonellaceae</taxon>
        <taxon>Heterosigma</taxon>
    </lineage>
</organism>
<evidence type="ECO:0000313" key="3">
    <source>
        <dbReference type="EMBL" id="CAE0644616.1"/>
    </source>
</evidence>
<dbReference type="GO" id="GO:0043565">
    <property type="term" value="F:sequence-specific DNA binding"/>
    <property type="evidence" value="ECO:0007669"/>
    <property type="project" value="TreeGrafter"/>
</dbReference>
<name>A0A7S4DEK1_HETAK</name>
<dbReference type="SUPFAM" id="SSF49879">
    <property type="entry name" value="SMAD/FHA domain"/>
    <property type="match status" value="1"/>
</dbReference>
<dbReference type="AlphaFoldDB" id="A0A7S4DEK1"/>
<evidence type="ECO:0000256" key="1">
    <source>
        <dbReference type="ARBA" id="ARBA00023242"/>
    </source>
</evidence>
<dbReference type="InterPro" id="IPR008984">
    <property type="entry name" value="SMAD_FHA_dom_sf"/>
</dbReference>
<dbReference type="InterPro" id="IPR000253">
    <property type="entry name" value="FHA_dom"/>
</dbReference>
<dbReference type="Gene3D" id="2.60.200.20">
    <property type="match status" value="1"/>
</dbReference>
<dbReference type="PANTHER" id="PTHR21712">
    <property type="entry name" value="PRE-RRNA-PROCESSING PROTEIN FHL1"/>
    <property type="match status" value="1"/>
</dbReference>
<dbReference type="GO" id="GO:0060962">
    <property type="term" value="P:regulation of ribosomal protein gene transcription by RNA polymerase II"/>
    <property type="evidence" value="ECO:0007669"/>
    <property type="project" value="InterPro"/>
</dbReference>
<proteinExistence type="predicted"/>
<gene>
    <name evidence="3" type="ORF">HAKA00212_LOCUS22756</name>
</gene>
<reference evidence="3" key="1">
    <citation type="submission" date="2021-01" db="EMBL/GenBank/DDBJ databases">
        <authorList>
            <person name="Corre E."/>
            <person name="Pelletier E."/>
            <person name="Niang G."/>
            <person name="Scheremetjew M."/>
            <person name="Finn R."/>
            <person name="Kale V."/>
            <person name="Holt S."/>
            <person name="Cochrane G."/>
            <person name="Meng A."/>
            <person name="Brown T."/>
            <person name="Cohen L."/>
        </authorList>
    </citation>
    <scope>NUCLEOTIDE SEQUENCE</scope>
    <source>
        <strain evidence="3">CCMP3107</strain>
    </source>
</reference>